<sequence length="904" mass="93968">MLSSFSNIVLLSMLSVDSAFAAGGKVFRRSSSLKAPQVIVQLFEWNWVSVAAECPFLGSAGYGYVQVSPPNEHITGSQWWTDYQPVSYQLTSKRGTRAQFANMVTTCAKYNVGIIADAVFNHMTSGSGTGFAGSPYTKYSYPAAGYSPSNFHYCNGDGTASNINNYQDAYNVHFCELVGLADLAQEQDAVRQIIANYLKDLLSLGVVGFRIDAAKHMVDADLGVIYTLVNSTYPGFYDTQEVIYGAGEAVQPSQYVTTGDVIEFRAPSSVLAYFKGSPGIAALVTPTPMGAAWGFVDSSVANYIMANQDTERNTPPTSLTHNDGQKYILSAIFMLAFNYGKPTVYSGYTFSDSDAGAPQYSNGSTKAVTCGLNGWTCDHRSPAIANMVAFHNAAGSAPLTNIQQGSSQQIAFGRGSQGFVAINNDAGTWARTFSTSLPAGSYCDIIHDTTTDPSVCNGPTYVVSASGTFSASIGPSDALALFTASPASTSCTVPPASTVVTITFDITVTSTVQGDTVKIAGSIPQFGSWDPTAAIPLSQTSSIDWTVTMNLPPGAYFECKIIRVSSSGVVTWESGSNRVYTTPQTPGLIVTLSGTFGSTTSGSASTSTPPAATPQGCSSSSSSASSSTRASSSSSAHQVSSLTASSFAASSPSTVASTKSSSSSATSSASSSSSTGASSTASPTPASTAVTVIYAEQASTGPGDVIKVASDKLGNWDPAAALPLSQPSPNADWTRTLTLPPGSYFQYKFIRVSSSGTVTWESGPNRVYTTPSKAGSVVTLYGIFGSTTSSSSAVTAGATPTTTSHQASTSASVTFSESATTASGEVVKLVGSIDQLGNWAPASAIALSNSNGVWSVTLALPPNTSFQYKFIRVKSNTVVWESDPNRSYTTLSQGSSVTLSSSFR</sequence>
<dbReference type="SUPFAM" id="SSF51445">
    <property type="entry name" value="(Trans)glycosidases"/>
    <property type="match status" value="1"/>
</dbReference>
<dbReference type="GO" id="GO:2001070">
    <property type="term" value="F:starch binding"/>
    <property type="evidence" value="ECO:0007669"/>
    <property type="project" value="InterPro"/>
</dbReference>
<dbReference type="InterPro" id="IPR013780">
    <property type="entry name" value="Glyco_hydro_b"/>
</dbReference>
<dbReference type="InterPro" id="IPR006048">
    <property type="entry name" value="A-amylase/branching_C"/>
</dbReference>
<dbReference type="AlphaFoldDB" id="A0AAD7J6S2"/>
<keyword evidence="9" id="KW-0326">Glycosidase</keyword>
<proteinExistence type="inferred from homology"/>
<comment type="caution">
    <text evidence="15">The sequence shown here is derived from an EMBL/GenBank/DDBJ whole genome shotgun (WGS) entry which is preliminary data.</text>
</comment>
<dbReference type="Gene3D" id="3.20.20.80">
    <property type="entry name" value="Glycosidases"/>
    <property type="match status" value="1"/>
</dbReference>
<protein>
    <recommendedName>
        <fullName evidence="4">alpha-amylase</fullName>
        <ecNumber evidence="4">3.2.1.1</ecNumber>
    </recommendedName>
</protein>
<name>A0AAD7J6S2_9AGAR</name>
<evidence type="ECO:0000256" key="6">
    <source>
        <dbReference type="ARBA" id="ARBA00022801"/>
    </source>
</evidence>
<keyword evidence="8" id="KW-0119">Carbohydrate metabolism</keyword>
<dbReference type="SMART" id="SM00632">
    <property type="entry name" value="Aamy_C"/>
    <property type="match status" value="1"/>
</dbReference>
<dbReference type="SMART" id="SM00642">
    <property type="entry name" value="Aamy"/>
    <property type="match status" value="1"/>
</dbReference>
<dbReference type="InterPro" id="IPR013784">
    <property type="entry name" value="Carb-bd-like_fold"/>
</dbReference>
<dbReference type="Pfam" id="PF00128">
    <property type="entry name" value="Alpha-amylase"/>
    <property type="match status" value="1"/>
</dbReference>
<dbReference type="InterPro" id="IPR017853">
    <property type="entry name" value="GH"/>
</dbReference>
<dbReference type="PROSITE" id="PS51166">
    <property type="entry name" value="CBM20"/>
    <property type="match status" value="3"/>
</dbReference>
<feature type="chain" id="PRO_5042158464" description="alpha-amylase" evidence="13">
    <location>
        <begin position="22"/>
        <end position="904"/>
    </location>
</feature>
<feature type="domain" description="CBM20" evidence="14">
    <location>
        <begin position="805"/>
        <end position="904"/>
    </location>
</feature>
<evidence type="ECO:0000256" key="4">
    <source>
        <dbReference type="ARBA" id="ARBA00012595"/>
    </source>
</evidence>
<keyword evidence="13" id="KW-0732">Signal</keyword>
<dbReference type="GO" id="GO:0046872">
    <property type="term" value="F:metal ion binding"/>
    <property type="evidence" value="ECO:0007669"/>
    <property type="project" value="UniProtKB-KW"/>
</dbReference>
<keyword evidence="5" id="KW-0479">Metal-binding</keyword>
<dbReference type="CDD" id="cd11317">
    <property type="entry name" value="AmyAc_bac_euk_AmyA"/>
    <property type="match status" value="1"/>
</dbReference>
<evidence type="ECO:0000256" key="10">
    <source>
        <dbReference type="ARBA" id="ARBA00023326"/>
    </source>
</evidence>
<dbReference type="EMBL" id="JARJLG010000060">
    <property type="protein sequence ID" value="KAJ7756865.1"/>
    <property type="molecule type" value="Genomic_DNA"/>
</dbReference>
<evidence type="ECO:0000256" key="13">
    <source>
        <dbReference type="SAM" id="SignalP"/>
    </source>
</evidence>
<evidence type="ECO:0000256" key="3">
    <source>
        <dbReference type="ARBA" id="ARBA00008061"/>
    </source>
</evidence>
<feature type="domain" description="CBM20" evidence="14">
    <location>
        <begin position="682"/>
        <end position="786"/>
    </location>
</feature>
<evidence type="ECO:0000313" key="15">
    <source>
        <dbReference type="EMBL" id="KAJ7756865.1"/>
    </source>
</evidence>
<dbReference type="PRINTS" id="PR00110">
    <property type="entry name" value="ALPHAAMYLASE"/>
</dbReference>
<feature type="region of interest" description="Disordered" evidence="12">
    <location>
        <begin position="599"/>
        <end position="631"/>
    </location>
</feature>
<dbReference type="Gene3D" id="2.60.40.1180">
    <property type="entry name" value="Golgi alpha-mannosidase II"/>
    <property type="match status" value="1"/>
</dbReference>
<evidence type="ECO:0000256" key="9">
    <source>
        <dbReference type="ARBA" id="ARBA00023295"/>
    </source>
</evidence>
<evidence type="ECO:0000256" key="1">
    <source>
        <dbReference type="ARBA" id="ARBA00000548"/>
    </source>
</evidence>
<comment type="catalytic activity">
    <reaction evidence="1">
        <text>Endohydrolysis of (1-&gt;4)-alpha-D-glucosidic linkages in polysaccharides containing three or more (1-&gt;4)-alpha-linked D-glucose units.</text>
        <dbReference type="EC" id="3.2.1.1"/>
    </reaction>
</comment>
<dbReference type="GO" id="GO:0000272">
    <property type="term" value="P:polysaccharide catabolic process"/>
    <property type="evidence" value="ECO:0007669"/>
    <property type="project" value="UniProtKB-KW"/>
</dbReference>
<feature type="region of interest" description="Disordered" evidence="12">
    <location>
        <begin position="789"/>
        <end position="810"/>
    </location>
</feature>
<evidence type="ECO:0000313" key="16">
    <source>
        <dbReference type="Proteomes" id="UP001215280"/>
    </source>
</evidence>
<dbReference type="FunFam" id="2.60.40.10:FF:000552">
    <property type="entry name" value="Related to glucoamylase"/>
    <property type="match status" value="1"/>
</dbReference>
<dbReference type="PANTHER" id="PTHR43447">
    <property type="entry name" value="ALPHA-AMYLASE"/>
    <property type="match status" value="1"/>
</dbReference>
<evidence type="ECO:0000256" key="12">
    <source>
        <dbReference type="SAM" id="MobiDB-lite"/>
    </source>
</evidence>
<evidence type="ECO:0000256" key="8">
    <source>
        <dbReference type="ARBA" id="ARBA00023277"/>
    </source>
</evidence>
<evidence type="ECO:0000259" key="14">
    <source>
        <dbReference type="PROSITE" id="PS51166"/>
    </source>
</evidence>
<dbReference type="InterPro" id="IPR031319">
    <property type="entry name" value="A-amylase_C"/>
</dbReference>
<comment type="similarity">
    <text evidence="3 11">Belongs to the glycosyl hydrolase 13 family.</text>
</comment>
<evidence type="ECO:0000256" key="11">
    <source>
        <dbReference type="RuleBase" id="RU003615"/>
    </source>
</evidence>
<feature type="domain" description="CBM20" evidence="14">
    <location>
        <begin position="494"/>
        <end position="598"/>
    </location>
</feature>
<comment type="cofactor">
    <cofactor evidence="2">
        <name>Ca(2+)</name>
        <dbReference type="ChEBI" id="CHEBI:29108"/>
    </cofactor>
</comment>
<dbReference type="InterPro" id="IPR006046">
    <property type="entry name" value="Alpha_amylase"/>
</dbReference>
<keyword evidence="7" id="KW-0106">Calcium</keyword>
<dbReference type="EC" id="3.2.1.1" evidence="4"/>
<reference evidence="15" key="1">
    <citation type="submission" date="2023-03" db="EMBL/GenBank/DDBJ databases">
        <title>Massive genome expansion in bonnet fungi (Mycena s.s.) driven by repeated elements and novel gene families across ecological guilds.</title>
        <authorList>
            <consortium name="Lawrence Berkeley National Laboratory"/>
            <person name="Harder C.B."/>
            <person name="Miyauchi S."/>
            <person name="Viragh M."/>
            <person name="Kuo A."/>
            <person name="Thoen E."/>
            <person name="Andreopoulos B."/>
            <person name="Lu D."/>
            <person name="Skrede I."/>
            <person name="Drula E."/>
            <person name="Henrissat B."/>
            <person name="Morin E."/>
            <person name="Kohler A."/>
            <person name="Barry K."/>
            <person name="LaButti K."/>
            <person name="Morin E."/>
            <person name="Salamov A."/>
            <person name="Lipzen A."/>
            <person name="Mereny Z."/>
            <person name="Hegedus B."/>
            <person name="Baldrian P."/>
            <person name="Stursova M."/>
            <person name="Weitz H."/>
            <person name="Taylor A."/>
            <person name="Grigoriev I.V."/>
            <person name="Nagy L.G."/>
            <person name="Martin F."/>
            <person name="Kauserud H."/>
        </authorList>
    </citation>
    <scope>NUCLEOTIDE SEQUENCE</scope>
    <source>
        <strain evidence="15">CBHHK188m</strain>
    </source>
</reference>
<dbReference type="GO" id="GO:0004556">
    <property type="term" value="F:alpha-amylase activity"/>
    <property type="evidence" value="ECO:0007669"/>
    <property type="project" value="UniProtKB-EC"/>
</dbReference>
<keyword evidence="6 15" id="KW-0378">Hydrolase</keyword>
<evidence type="ECO:0000256" key="7">
    <source>
        <dbReference type="ARBA" id="ARBA00022837"/>
    </source>
</evidence>
<dbReference type="SUPFAM" id="SSF49452">
    <property type="entry name" value="Starch-binding domain-like"/>
    <property type="match status" value="3"/>
</dbReference>
<keyword evidence="16" id="KW-1185">Reference proteome</keyword>
<dbReference type="InterPro" id="IPR006047">
    <property type="entry name" value="GH13_cat_dom"/>
</dbReference>
<evidence type="ECO:0000256" key="5">
    <source>
        <dbReference type="ARBA" id="ARBA00022723"/>
    </source>
</evidence>
<keyword evidence="10" id="KW-0624">Polysaccharide degradation</keyword>
<organism evidence="15 16">
    <name type="scientific">Mycena maculata</name>
    <dbReference type="NCBI Taxonomy" id="230809"/>
    <lineage>
        <taxon>Eukaryota</taxon>
        <taxon>Fungi</taxon>
        <taxon>Dikarya</taxon>
        <taxon>Basidiomycota</taxon>
        <taxon>Agaricomycotina</taxon>
        <taxon>Agaricomycetes</taxon>
        <taxon>Agaricomycetidae</taxon>
        <taxon>Agaricales</taxon>
        <taxon>Marasmiineae</taxon>
        <taxon>Mycenaceae</taxon>
        <taxon>Mycena</taxon>
    </lineage>
</organism>
<feature type="signal peptide" evidence="13">
    <location>
        <begin position="1"/>
        <end position="21"/>
    </location>
</feature>
<gene>
    <name evidence="15" type="ORF">DFH07DRAFT_820255</name>
</gene>
<dbReference type="Gene3D" id="2.60.40.10">
    <property type="entry name" value="Immunoglobulins"/>
    <property type="match status" value="3"/>
</dbReference>
<dbReference type="InterPro" id="IPR002044">
    <property type="entry name" value="CBM20"/>
</dbReference>
<evidence type="ECO:0000256" key="2">
    <source>
        <dbReference type="ARBA" id="ARBA00001913"/>
    </source>
</evidence>
<accession>A0AAD7J6S2</accession>
<dbReference type="InterPro" id="IPR013783">
    <property type="entry name" value="Ig-like_fold"/>
</dbReference>
<dbReference type="Proteomes" id="UP001215280">
    <property type="component" value="Unassembled WGS sequence"/>
</dbReference>
<dbReference type="Pfam" id="PF02806">
    <property type="entry name" value="Alpha-amylase_C"/>
    <property type="match status" value="1"/>
</dbReference>
<feature type="region of interest" description="Disordered" evidence="12">
    <location>
        <begin position="657"/>
        <end position="685"/>
    </location>
</feature>
<dbReference type="SMART" id="SM01065">
    <property type="entry name" value="CBM_2"/>
    <property type="match status" value="3"/>
</dbReference>
<dbReference type="SUPFAM" id="SSF51011">
    <property type="entry name" value="Glycosyl hydrolase domain"/>
    <property type="match status" value="1"/>
</dbReference>
<dbReference type="Pfam" id="PF00686">
    <property type="entry name" value="CBM_20"/>
    <property type="match status" value="3"/>
</dbReference>